<gene>
    <name evidence="1" type="ORF">METUNv1_04032</name>
</gene>
<organism evidence="1 2">
    <name type="scientific">Methyloversatilis universalis (strain ATCC BAA-1314 / DSM 25237 / JCM 13912 / CCUG 52030 / FAM5)</name>
    <dbReference type="NCBI Taxonomy" id="1000565"/>
    <lineage>
        <taxon>Bacteria</taxon>
        <taxon>Pseudomonadati</taxon>
        <taxon>Pseudomonadota</taxon>
        <taxon>Betaproteobacteria</taxon>
        <taxon>Nitrosomonadales</taxon>
        <taxon>Sterolibacteriaceae</taxon>
        <taxon>Methyloversatilis</taxon>
    </lineage>
</organism>
<comment type="caution">
    <text evidence="1">The sequence shown here is derived from an EMBL/GenBank/DDBJ whole genome shotgun (WGS) entry which is preliminary data.</text>
</comment>
<reference evidence="1 2" key="1">
    <citation type="journal article" date="2011" name="J. Bacteriol.">
        <title>Genome sequence of Methyloversatilis universalis FAM5T, a methylotrophic representative of the order Rhodocyclales.</title>
        <authorList>
            <person name="Kittichotirat W."/>
            <person name="Good N.M."/>
            <person name="Hall R."/>
            <person name="Bringel F."/>
            <person name="Lajus A."/>
            <person name="Medigue C."/>
            <person name="Smalley N.E."/>
            <person name="Beck D."/>
            <person name="Bumgarner R."/>
            <person name="Vuilleumier S."/>
            <person name="Kalyuzhnaya M.G."/>
        </authorList>
    </citation>
    <scope>NUCLEOTIDE SEQUENCE [LARGE SCALE GENOMIC DNA]</scope>
    <source>
        <strain evidence="2">ATCC BAA-1314 / JCM 13912 / FAM5</strain>
    </source>
</reference>
<dbReference type="eggNOG" id="COG3310">
    <property type="taxonomic scope" value="Bacteria"/>
</dbReference>
<accession>F5RI82</accession>
<dbReference type="STRING" id="1000565.METUNv1_04032"/>
<dbReference type="Pfam" id="PF07209">
    <property type="entry name" value="DUF1415"/>
    <property type="match status" value="1"/>
</dbReference>
<proteinExistence type="predicted"/>
<keyword evidence="2" id="KW-1185">Reference proteome</keyword>
<sequence length="186" mass="20954">MNKDEVIAITRHWLEQAVIGLNLCPFAKAVYVKDQVRYVVSEAKHLDGLLEDIDREIDFLAQADPAAVDTTLIMHASLLEDFLDFNDFLDIVDEAVSEQGHEGVIQVAAFHPQWQFADTEPDDIGNYTNRAPFPTIHLLREASVTRAVDAFPEAESIYERNIETLNRIGLDGWRALGLPDGRRRPG</sequence>
<dbReference type="OrthoDB" id="277390at2"/>
<evidence type="ECO:0008006" key="3">
    <source>
        <dbReference type="Google" id="ProtNLM"/>
    </source>
</evidence>
<dbReference type="InterPro" id="IPR009858">
    <property type="entry name" value="DUF1415"/>
</dbReference>
<dbReference type="RefSeq" id="WP_008064885.1">
    <property type="nucleotide sequence ID" value="NZ_AFHG01000059.1"/>
</dbReference>
<evidence type="ECO:0000313" key="2">
    <source>
        <dbReference type="Proteomes" id="UP000005019"/>
    </source>
</evidence>
<dbReference type="Proteomes" id="UP000005019">
    <property type="component" value="Unassembled WGS sequence"/>
</dbReference>
<protein>
    <recommendedName>
        <fullName evidence="3">Peptidase</fullName>
    </recommendedName>
</protein>
<dbReference type="EMBL" id="AFHG01000059">
    <property type="protein sequence ID" value="EGK70064.1"/>
    <property type="molecule type" value="Genomic_DNA"/>
</dbReference>
<evidence type="ECO:0000313" key="1">
    <source>
        <dbReference type="EMBL" id="EGK70064.1"/>
    </source>
</evidence>
<name>F5RI82_METUF</name>
<dbReference type="AlphaFoldDB" id="F5RI82"/>